<dbReference type="Gene3D" id="1.10.10.60">
    <property type="entry name" value="Homeodomain-like"/>
    <property type="match status" value="2"/>
</dbReference>
<feature type="domain" description="HTH myb-type" evidence="7">
    <location>
        <begin position="39"/>
        <end position="90"/>
    </location>
</feature>
<organism evidence="8 9">
    <name type="scientific">Tritrichomonas musculus</name>
    <dbReference type="NCBI Taxonomy" id="1915356"/>
    <lineage>
        <taxon>Eukaryota</taxon>
        <taxon>Metamonada</taxon>
        <taxon>Parabasalia</taxon>
        <taxon>Tritrichomonadida</taxon>
        <taxon>Tritrichomonadidae</taxon>
        <taxon>Tritrichomonas</taxon>
    </lineage>
</organism>
<dbReference type="InterPro" id="IPR017884">
    <property type="entry name" value="SANT_dom"/>
</dbReference>
<evidence type="ECO:0000256" key="3">
    <source>
        <dbReference type="ARBA" id="ARBA00023163"/>
    </source>
</evidence>
<evidence type="ECO:0000259" key="6">
    <source>
        <dbReference type="PROSITE" id="PS51293"/>
    </source>
</evidence>
<dbReference type="InterPro" id="IPR051575">
    <property type="entry name" value="Myb-like_DNA-bd"/>
</dbReference>
<dbReference type="PROSITE" id="PS50090">
    <property type="entry name" value="MYB_LIKE"/>
    <property type="match status" value="2"/>
</dbReference>
<evidence type="ECO:0000313" key="9">
    <source>
        <dbReference type="Proteomes" id="UP001470230"/>
    </source>
</evidence>
<evidence type="ECO:0000256" key="4">
    <source>
        <dbReference type="ARBA" id="ARBA00023242"/>
    </source>
</evidence>
<comment type="caution">
    <text evidence="8">The sequence shown here is derived from an EMBL/GenBank/DDBJ whole genome shotgun (WGS) entry which is preliminary data.</text>
</comment>
<proteinExistence type="predicted"/>
<dbReference type="PROSITE" id="PS51294">
    <property type="entry name" value="HTH_MYB"/>
    <property type="match status" value="2"/>
</dbReference>
<dbReference type="InterPro" id="IPR009057">
    <property type="entry name" value="Homeodomain-like_sf"/>
</dbReference>
<evidence type="ECO:0000256" key="2">
    <source>
        <dbReference type="ARBA" id="ARBA00023125"/>
    </source>
</evidence>
<keyword evidence="9" id="KW-1185">Reference proteome</keyword>
<keyword evidence="3" id="KW-0804">Transcription</keyword>
<reference evidence="8 9" key="1">
    <citation type="submission" date="2024-04" db="EMBL/GenBank/DDBJ databases">
        <title>Tritrichomonas musculus Genome.</title>
        <authorList>
            <person name="Alves-Ferreira E."/>
            <person name="Grigg M."/>
            <person name="Lorenzi H."/>
            <person name="Galac M."/>
        </authorList>
    </citation>
    <scope>NUCLEOTIDE SEQUENCE [LARGE SCALE GENOMIC DNA]</scope>
    <source>
        <strain evidence="8 9">EAF2021</strain>
    </source>
</reference>
<keyword evidence="2" id="KW-0238">DNA-binding</keyword>
<dbReference type="PANTHER" id="PTHR46621">
    <property type="entry name" value="SNRNA-ACTIVATING PROTEIN COMPLEX SUBUNIT 4"/>
    <property type="match status" value="1"/>
</dbReference>
<dbReference type="PROSITE" id="PS51293">
    <property type="entry name" value="SANT"/>
    <property type="match status" value="1"/>
</dbReference>
<gene>
    <name evidence="8" type="ORF">M9Y10_039017</name>
</gene>
<evidence type="ECO:0000313" key="8">
    <source>
        <dbReference type="EMBL" id="KAK8887958.1"/>
    </source>
</evidence>
<dbReference type="PANTHER" id="PTHR46621:SF1">
    <property type="entry name" value="SNRNA-ACTIVATING PROTEIN COMPLEX SUBUNIT 4"/>
    <property type="match status" value="1"/>
</dbReference>
<dbReference type="InterPro" id="IPR017930">
    <property type="entry name" value="Myb_dom"/>
</dbReference>
<dbReference type="CDD" id="cd00167">
    <property type="entry name" value="SANT"/>
    <property type="match status" value="2"/>
</dbReference>
<dbReference type="Proteomes" id="UP001470230">
    <property type="component" value="Unassembled WGS sequence"/>
</dbReference>
<protein>
    <submittedName>
        <fullName evidence="8">Myb- protein A</fullName>
    </submittedName>
</protein>
<evidence type="ECO:0000259" key="7">
    <source>
        <dbReference type="PROSITE" id="PS51294"/>
    </source>
</evidence>
<dbReference type="SMART" id="SM00717">
    <property type="entry name" value="SANT"/>
    <property type="match status" value="2"/>
</dbReference>
<keyword evidence="1" id="KW-0805">Transcription regulation</keyword>
<accession>A0ABR2KAT4</accession>
<dbReference type="InterPro" id="IPR001005">
    <property type="entry name" value="SANT/Myb"/>
</dbReference>
<feature type="domain" description="Myb-like" evidence="5">
    <location>
        <begin position="35"/>
        <end position="86"/>
    </location>
</feature>
<feature type="domain" description="Myb-like" evidence="5">
    <location>
        <begin position="87"/>
        <end position="137"/>
    </location>
</feature>
<evidence type="ECO:0000256" key="1">
    <source>
        <dbReference type="ARBA" id="ARBA00023015"/>
    </source>
</evidence>
<feature type="domain" description="SANT" evidence="6">
    <location>
        <begin position="95"/>
        <end position="141"/>
    </location>
</feature>
<sequence>MMLSNYYYYYPNIQCLNQSATFQFPQYQISYNFTKAVNKRKCWTKEEDEELLNLVHKYGPQQWKAISEIIKSKSAKQCRDHYFNCLDPNINTALWTDEEEKILLKKYKQYGAHWSKIRKYLPGRTPSMIKAYLQMLLRRSESKKKQVMTQRPLNEKNRSSEIDMTMIQSLLNNKEIDFNYLE</sequence>
<name>A0ABR2KAT4_9EUKA</name>
<feature type="domain" description="HTH myb-type" evidence="7">
    <location>
        <begin position="95"/>
        <end position="141"/>
    </location>
</feature>
<dbReference type="SUPFAM" id="SSF46689">
    <property type="entry name" value="Homeodomain-like"/>
    <property type="match status" value="1"/>
</dbReference>
<dbReference type="Pfam" id="PF00249">
    <property type="entry name" value="Myb_DNA-binding"/>
    <property type="match status" value="2"/>
</dbReference>
<dbReference type="EMBL" id="JAPFFF010000006">
    <property type="protein sequence ID" value="KAK8887958.1"/>
    <property type="molecule type" value="Genomic_DNA"/>
</dbReference>
<evidence type="ECO:0000259" key="5">
    <source>
        <dbReference type="PROSITE" id="PS50090"/>
    </source>
</evidence>
<keyword evidence="4" id="KW-0539">Nucleus</keyword>